<gene>
    <name evidence="1" type="ORF">LSALG_LOCUS19636</name>
</gene>
<dbReference type="Proteomes" id="UP001177003">
    <property type="component" value="Chromosome 4"/>
</dbReference>
<evidence type="ECO:0000313" key="2">
    <source>
        <dbReference type="Proteomes" id="UP001177003"/>
    </source>
</evidence>
<evidence type="ECO:0000313" key="1">
    <source>
        <dbReference type="EMBL" id="CAI9279860.1"/>
    </source>
</evidence>
<name>A0AA35YTB7_LACSI</name>
<reference evidence="1" key="1">
    <citation type="submission" date="2023-04" db="EMBL/GenBank/DDBJ databases">
        <authorList>
            <person name="Vijverberg K."/>
            <person name="Xiong W."/>
            <person name="Schranz E."/>
        </authorList>
    </citation>
    <scope>NUCLEOTIDE SEQUENCE</scope>
</reference>
<organism evidence="1 2">
    <name type="scientific">Lactuca saligna</name>
    <name type="common">Willowleaf lettuce</name>
    <dbReference type="NCBI Taxonomy" id="75948"/>
    <lineage>
        <taxon>Eukaryota</taxon>
        <taxon>Viridiplantae</taxon>
        <taxon>Streptophyta</taxon>
        <taxon>Embryophyta</taxon>
        <taxon>Tracheophyta</taxon>
        <taxon>Spermatophyta</taxon>
        <taxon>Magnoliopsida</taxon>
        <taxon>eudicotyledons</taxon>
        <taxon>Gunneridae</taxon>
        <taxon>Pentapetalae</taxon>
        <taxon>asterids</taxon>
        <taxon>campanulids</taxon>
        <taxon>Asterales</taxon>
        <taxon>Asteraceae</taxon>
        <taxon>Cichorioideae</taxon>
        <taxon>Cichorieae</taxon>
        <taxon>Lactucinae</taxon>
        <taxon>Lactuca</taxon>
    </lineage>
</organism>
<sequence>MLNIKLKQNLILDLESSRYNEDLGPMIECLRFSSLAQALTMAESVPLVHLSKAYLSANYSKYDGLIQFEDSWNGLFTLLFKSFFKRVVGSEIAIAPKHNLHHPPH</sequence>
<accession>A0AA35YTB7</accession>
<proteinExistence type="predicted"/>
<protein>
    <submittedName>
        <fullName evidence="1">Uncharacterized protein</fullName>
    </submittedName>
</protein>
<keyword evidence="2" id="KW-1185">Reference proteome</keyword>
<dbReference type="AlphaFoldDB" id="A0AA35YTB7"/>
<dbReference type="EMBL" id="OX465080">
    <property type="protein sequence ID" value="CAI9279860.1"/>
    <property type="molecule type" value="Genomic_DNA"/>
</dbReference>